<dbReference type="NCBIfam" id="NF001244">
    <property type="entry name" value="PRK00216.1-5"/>
    <property type="match status" value="1"/>
</dbReference>
<dbReference type="EC" id="2.1.1.163" evidence="5"/>
<dbReference type="InterPro" id="IPR029063">
    <property type="entry name" value="SAM-dependent_MTases_sf"/>
</dbReference>
<evidence type="ECO:0000256" key="4">
    <source>
        <dbReference type="ARBA" id="ARBA00022691"/>
    </source>
</evidence>
<dbReference type="InterPro" id="IPR023576">
    <property type="entry name" value="UbiE/COQ5_MeTrFase_CS"/>
</dbReference>
<dbReference type="GO" id="GO:0032259">
    <property type="term" value="P:methylation"/>
    <property type="evidence" value="ECO:0007669"/>
    <property type="project" value="UniProtKB-KW"/>
</dbReference>
<comment type="catalytic activity">
    <reaction evidence="5">
        <text>a 2-demethylmenaquinol + S-adenosyl-L-methionine = a menaquinol + S-adenosyl-L-homocysteine + H(+)</text>
        <dbReference type="Rhea" id="RHEA:42640"/>
        <dbReference type="Rhea" id="RHEA-COMP:9539"/>
        <dbReference type="Rhea" id="RHEA-COMP:9563"/>
        <dbReference type="ChEBI" id="CHEBI:15378"/>
        <dbReference type="ChEBI" id="CHEBI:18151"/>
        <dbReference type="ChEBI" id="CHEBI:55437"/>
        <dbReference type="ChEBI" id="CHEBI:57856"/>
        <dbReference type="ChEBI" id="CHEBI:59789"/>
        <dbReference type="EC" id="2.1.1.163"/>
    </reaction>
</comment>
<sequence length="242" mass="27254">MKHDKITPYNTDQSKKEQVAKMFDNISGKYDFLNHFFSVGIDKRWRKKAIKELAELQPKKILDVATGTGDFAFEAMKLNPEKLVGIDISDGMLEVGRKKIKERGLEGKMEFKNADSEALPFSDNQFDAVTVSFGVRNFQNLIPGLSEIYRVLKPGGKAVILEFSKPKGFPLKQVYFAYFKLIMPTIGKIISKDKSAYSYLPQSVLAFPEGKEFEDILQKVGFKSQKTMPVTGGIASIYTAQK</sequence>
<keyword evidence="2 5" id="KW-0489">Methyltransferase</keyword>
<feature type="binding site" evidence="5">
    <location>
        <begin position="115"/>
        <end position="116"/>
    </location>
    <ligand>
        <name>S-adenosyl-L-methionine</name>
        <dbReference type="ChEBI" id="CHEBI:59789"/>
    </ligand>
</feature>
<feature type="binding site" evidence="5">
    <location>
        <position position="132"/>
    </location>
    <ligand>
        <name>S-adenosyl-L-methionine</name>
        <dbReference type="ChEBI" id="CHEBI:59789"/>
    </ligand>
</feature>
<dbReference type="EMBL" id="JAAGVY010000010">
    <property type="protein sequence ID" value="NEN23350.1"/>
    <property type="molecule type" value="Genomic_DNA"/>
</dbReference>
<keyword evidence="3 5" id="KW-0808">Transferase</keyword>
<dbReference type="GO" id="GO:0043770">
    <property type="term" value="F:demethylmenaquinone methyltransferase activity"/>
    <property type="evidence" value="ECO:0007669"/>
    <property type="project" value="UniProtKB-UniRule"/>
</dbReference>
<dbReference type="CDD" id="cd02440">
    <property type="entry name" value="AdoMet_MTases"/>
    <property type="match status" value="1"/>
</dbReference>
<evidence type="ECO:0000256" key="1">
    <source>
        <dbReference type="ARBA" id="ARBA00022428"/>
    </source>
</evidence>
<dbReference type="Gene3D" id="3.40.50.150">
    <property type="entry name" value="Vaccinia Virus protein VP39"/>
    <property type="match status" value="1"/>
</dbReference>
<gene>
    <name evidence="6" type="primary">ubiE</name>
    <name evidence="5" type="synonym">menG</name>
    <name evidence="6" type="ORF">G3O08_07540</name>
</gene>
<evidence type="ECO:0000256" key="5">
    <source>
        <dbReference type="HAMAP-Rule" id="MF_01813"/>
    </source>
</evidence>
<organism evidence="6 7">
    <name type="scientific">Cryomorpha ignava</name>
    <dbReference type="NCBI Taxonomy" id="101383"/>
    <lineage>
        <taxon>Bacteria</taxon>
        <taxon>Pseudomonadati</taxon>
        <taxon>Bacteroidota</taxon>
        <taxon>Flavobacteriia</taxon>
        <taxon>Flavobacteriales</taxon>
        <taxon>Cryomorphaceae</taxon>
        <taxon>Cryomorpha</taxon>
    </lineage>
</organism>
<dbReference type="HAMAP" id="MF_01813">
    <property type="entry name" value="MenG_UbiE_methyltr"/>
    <property type="match status" value="1"/>
</dbReference>
<dbReference type="PROSITE" id="PS01184">
    <property type="entry name" value="UBIE_2"/>
    <property type="match status" value="1"/>
</dbReference>
<dbReference type="AlphaFoldDB" id="A0A7K3WNW9"/>
<dbReference type="PROSITE" id="PS51608">
    <property type="entry name" value="SAM_MT_UBIE"/>
    <property type="match status" value="1"/>
</dbReference>
<dbReference type="PANTHER" id="PTHR43591:SF24">
    <property type="entry name" value="2-METHOXY-6-POLYPRENYL-1,4-BENZOQUINOL METHYLASE, MITOCHONDRIAL"/>
    <property type="match status" value="1"/>
</dbReference>
<dbReference type="NCBIfam" id="TIGR01934">
    <property type="entry name" value="MenG_MenH_UbiE"/>
    <property type="match status" value="1"/>
</dbReference>
<dbReference type="GO" id="GO:0009234">
    <property type="term" value="P:menaquinone biosynthetic process"/>
    <property type="evidence" value="ECO:0007669"/>
    <property type="project" value="UniProtKB-UniRule"/>
</dbReference>
<dbReference type="Pfam" id="PF01209">
    <property type="entry name" value="Ubie_methyltran"/>
    <property type="match status" value="1"/>
</dbReference>
<dbReference type="SUPFAM" id="SSF53335">
    <property type="entry name" value="S-adenosyl-L-methionine-dependent methyltransferases"/>
    <property type="match status" value="1"/>
</dbReference>
<dbReference type="InterPro" id="IPR004033">
    <property type="entry name" value="UbiE/COQ5_MeTrFase"/>
</dbReference>
<keyword evidence="4 5" id="KW-0949">S-adenosyl-L-methionine</keyword>
<name>A0A7K3WNW9_9FLAO</name>
<proteinExistence type="inferred from homology"/>
<evidence type="ECO:0000256" key="2">
    <source>
        <dbReference type="ARBA" id="ARBA00022603"/>
    </source>
</evidence>
<dbReference type="UniPathway" id="UPA00079">
    <property type="reaction ID" value="UER00169"/>
</dbReference>
<comment type="function">
    <text evidence="5">Methyltransferase required for the conversion of demethylmenaquinol (DMKH2) to menaquinol (MKH2).</text>
</comment>
<reference evidence="6 7" key="1">
    <citation type="submission" date="2020-02" db="EMBL/GenBank/DDBJ databases">
        <title>Out from the shadows clarifying the taxonomy of the family Cryomorphaceae and related taxa by utilizing the GTDB taxonomic framework.</title>
        <authorList>
            <person name="Bowman J.P."/>
        </authorList>
    </citation>
    <scope>NUCLEOTIDE SEQUENCE [LARGE SCALE GENOMIC DNA]</scope>
    <source>
        <strain evidence="6 7">QSSC 1-22</strain>
    </source>
</reference>
<keyword evidence="7" id="KW-1185">Reference proteome</keyword>
<feature type="binding site" evidence="5">
    <location>
        <position position="87"/>
    </location>
    <ligand>
        <name>S-adenosyl-L-methionine</name>
        <dbReference type="ChEBI" id="CHEBI:59789"/>
    </ligand>
</feature>
<evidence type="ECO:0000256" key="3">
    <source>
        <dbReference type="ARBA" id="ARBA00022679"/>
    </source>
</evidence>
<evidence type="ECO:0000313" key="7">
    <source>
        <dbReference type="Proteomes" id="UP000486602"/>
    </source>
</evidence>
<dbReference type="PANTHER" id="PTHR43591">
    <property type="entry name" value="METHYLTRANSFERASE"/>
    <property type="match status" value="1"/>
</dbReference>
<feature type="binding site" evidence="5">
    <location>
        <position position="68"/>
    </location>
    <ligand>
        <name>S-adenosyl-L-methionine</name>
        <dbReference type="ChEBI" id="CHEBI:59789"/>
    </ligand>
</feature>
<comment type="pathway">
    <text evidence="5">Quinol/quinone metabolism; menaquinone biosynthesis; menaquinol from 1,4-dihydroxy-2-naphthoate: step 2/2.</text>
</comment>
<comment type="caution">
    <text evidence="6">The sequence shown here is derived from an EMBL/GenBank/DDBJ whole genome shotgun (WGS) entry which is preliminary data.</text>
</comment>
<protein>
    <recommendedName>
        <fullName evidence="5">Demethylmenaquinone methyltransferase</fullName>
        <ecNumber evidence="5">2.1.1.163</ecNumber>
    </recommendedName>
</protein>
<evidence type="ECO:0000313" key="6">
    <source>
        <dbReference type="EMBL" id="NEN23350.1"/>
    </source>
</evidence>
<dbReference type="Proteomes" id="UP000486602">
    <property type="component" value="Unassembled WGS sequence"/>
</dbReference>
<keyword evidence="1 5" id="KW-0474">Menaquinone biosynthesis</keyword>
<comment type="similarity">
    <text evidence="5">Belongs to the class I-like SAM-binding methyltransferase superfamily. MenG/UbiE family.</text>
</comment>
<accession>A0A7K3WNW9</accession>